<organism evidence="1 2">
    <name type="scientific">Cinnamomum micranthum f. kanehirae</name>
    <dbReference type="NCBI Taxonomy" id="337451"/>
    <lineage>
        <taxon>Eukaryota</taxon>
        <taxon>Viridiplantae</taxon>
        <taxon>Streptophyta</taxon>
        <taxon>Embryophyta</taxon>
        <taxon>Tracheophyta</taxon>
        <taxon>Spermatophyta</taxon>
        <taxon>Magnoliopsida</taxon>
        <taxon>Magnoliidae</taxon>
        <taxon>Laurales</taxon>
        <taxon>Lauraceae</taxon>
        <taxon>Cinnamomum</taxon>
    </lineage>
</organism>
<dbReference type="STRING" id="337451.A0A443PN78"/>
<protein>
    <submittedName>
        <fullName evidence="1">Cytochrome P450</fullName>
    </submittedName>
</protein>
<dbReference type="GO" id="GO:0016705">
    <property type="term" value="F:oxidoreductase activity, acting on paired donors, with incorporation or reduction of molecular oxygen"/>
    <property type="evidence" value="ECO:0007669"/>
    <property type="project" value="InterPro"/>
</dbReference>
<comment type="caution">
    <text evidence="1">The sequence shown here is derived from an EMBL/GenBank/DDBJ whole genome shotgun (WGS) entry which is preliminary data.</text>
</comment>
<dbReference type="InterPro" id="IPR051382">
    <property type="entry name" value="CYP450_AA/FA_Hydroxylases"/>
</dbReference>
<dbReference type="OrthoDB" id="2789670at2759"/>
<evidence type="ECO:0000313" key="1">
    <source>
        <dbReference type="EMBL" id="RWR92218.1"/>
    </source>
</evidence>
<dbReference type="PANTHER" id="PTHR47949:SF4">
    <property type="entry name" value="TYROSINE N-MONOOXYGENASE"/>
    <property type="match status" value="1"/>
</dbReference>
<dbReference type="GO" id="GO:0004497">
    <property type="term" value="F:monooxygenase activity"/>
    <property type="evidence" value="ECO:0007669"/>
    <property type="project" value="InterPro"/>
</dbReference>
<sequence length="95" mass="10331">MPTLVQDTPDDVELTENESQIHLISALGGRGCMGAPLGSAMTVMLLARLLQGFTWSVPPGELRIELTESVNDLFLAEALHAYAKPRLPAHMYPTN</sequence>
<dbReference type="Gene3D" id="1.10.630.10">
    <property type="entry name" value="Cytochrome P450"/>
    <property type="match status" value="1"/>
</dbReference>
<dbReference type="InterPro" id="IPR036396">
    <property type="entry name" value="Cyt_P450_sf"/>
</dbReference>
<dbReference type="GO" id="GO:0005506">
    <property type="term" value="F:iron ion binding"/>
    <property type="evidence" value="ECO:0007669"/>
    <property type="project" value="InterPro"/>
</dbReference>
<dbReference type="EMBL" id="QPKB01000009">
    <property type="protein sequence ID" value="RWR92218.1"/>
    <property type="molecule type" value="Genomic_DNA"/>
</dbReference>
<dbReference type="AlphaFoldDB" id="A0A443PN78"/>
<name>A0A443PN78_9MAGN</name>
<proteinExistence type="predicted"/>
<keyword evidence="2" id="KW-1185">Reference proteome</keyword>
<dbReference type="PANTHER" id="PTHR47949">
    <property type="entry name" value="CYTOCHROME P450 703A2-RELATED-RELATED"/>
    <property type="match status" value="1"/>
</dbReference>
<dbReference type="GO" id="GO:0020037">
    <property type="term" value="F:heme binding"/>
    <property type="evidence" value="ECO:0007669"/>
    <property type="project" value="InterPro"/>
</dbReference>
<accession>A0A443PN78</accession>
<dbReference type="Proteomes" id="UP000283530">
    <property type="component" value="Unassembled WGS sequence"/>
</dbReference>
<reference evidence="1 2" key="1">
    <citation type="journal article" date="2019" name="Nat. Plants">
        <title>Stout camphor tree genome fills gaps in understanding of flowering plant genome evolution.</title>
        <authorList>
            <person name="Chaw S.M."/>
            <person name="Liu Y.C."/>
            <person name="Wu Y.W."/>
            <person name="Wang H.Y."/>
            <person name="Lin C.I."/>
            <person name="Wu C.S."/>
            <person name="Ke H.M."/>
            <person name="Chang L.Y."/>
            <person name="Hsu C.Y."/>
            <person name="Yang H.T."/>
            <person name="Sudianto E."/>
            <person name="Hsu M.H."/>
            <person name="Wu K.P."/>
            <person name="Wang L.N."/>
            <person name="Leebens-Mack J.H."/>
            <person name="Tsai I.J."/>
        </authorList>
    </citation>
    <scope>NUCLEOTIDE SEQUENCE [LARGE SCALE GENOMIC DNA]</scope>
    <source>
        <strain evidence="2">cv. Chaw 1501</strain>
        <tissue evidence="1">Young leaves</tissue>
    </source>
</reference>
<evidence type="ECO:0000313" key="2">
    <source>
        <dbReference type="Proteomes" id="UP000283530"/>
    </source>
</evidence>
<dbReference type="SUPFAM" id="SSF48264">
    <property type="entry name" value="Cytochrome P450"/>
    <property type="match status" value="1"/>
</dbReference>
<gene>
    <name evidence="1" type="ORF">CKAN_02142700</name>
</gene>